<dbReference type="RefSeq" id="WP_150864108.1">
    <property type="nucleotide sequence ID" value="NZ_VYXP01000005.1"/>
</dbReference>
<protein>
    <submittedName>
        <fullName evidence="4">Alkaline phosphatase</fullName>
    </submittedName>
</protein>
<dbReference type="InterPro" id="IPR055188">
    <property type="entry name" value="Choice_anch_I"/>
</dbReference>
<evidence type="ECO:0000259" key="3">
    <source>
        <dbReference type="Pfam" id="PF22494"/>
    </source>
</evidence>
<evidence type="ECO:0000313" key="4">
    <source>
        <dbReference type="EMBL" id="KAA9131458.1"/>
    </source>
</evidence>
<dbReference type="InterPro" id="IPR052956">
    <property type="entry name" value="Mesenchyme-surface_protein"/>
</dbReference>
<dbReference type="PANTHER" id="PTHR46928">
    <property type="entry name" value="MESENCHYME-SPECIFIC CELL SURFACE GLYCOPROTEIN"/>
    <property type="match status" value="1"/>
</dbReference>
<feature type="chain" id="PRO_5024346196" evidence="2">
    <location>
        <begin position="21"/>
        <end position="563"/>
    </location>
</feature>
<dbReference type="EMBL" id="VYXP01000005">
    <property type="protein sequence ID" value="KAA9131458.1"/>
    <property type="molecule type" value="Genomic_DNA"/>
</dbReference>
<accession>A0A5N0T9Q1</accession>
<gene>
    <name evidence="4" type="ORF">F3N42_09065</name>
</gene>
<reference evidence="4 5" key="1">
    <citation type="submission" date="2019-09" db="EMBL/GenBank/DDBJ databases">
        <title>Wenzhouxiangella sp. Genome sequencing and assembly.</title>
        <authorList>
            <person name="Zhang R."/>
        </authorList>
    </citation>
    <scope>NUCLEOTIDE SEQUENCE [LARGE SCALE GENOMIC DNA]</scope>
    <source>
        <strain evidence="4 5">W260</strain>
    </source>
</reference>
<dbReference type="Pfam" id="PF22494">
    <property type="entry name" value="choice_anch_I"/>
    <property type="match status" value="2"/>
</dbReference>
<feature type="compositionally biased region" description="Basic and acidic residues" evidence="1">
    <location>
        <begin position="449"/>
        <end position="459"/>
    </location>
</feature>
<dbReference type="PANTHER" id="PTHR46928:SF1">
    <property type="entry name" value="MESENCHYME-SPECIFIC CELL SURFACE GLYCOPROTEIN"/>
    <property type="match status" value="1"/>
</dbReference>
<evidence type="ECO:0000256" key="2">
    <source>
        <dbReference type="SAM" id="SignalP"/>
    </source>
</evidence>
<dbReference type="AlphaFoldDB" id="A0A5N0T9Q1"/>
<name>A0A5N0T9Q1_9GAMM</name>
<proteinExistence type="predicted"/>
<dbReference type="Gene3D" id="2.130.10.10">
    <property type="entry name" value="YVTN repeat-like/Quinoprotein amine dehydrogenase"/>
    <property type="match status" value="1"/>
</dbReference>
<dbReference type="Proteomes" id="UP000325372">
    <property type="component" value="Unassembled WGS sequence"/>
</dbReference>
<dbReference type="NCBIfam" id="NF038117">
    <property type="entry name" value="choice_anch_I"/>
    <property type="match status" value="1"/>
</dbReference>
<dbReference type="SUPFAM" id="SSF63825">
    <property type="entry name" value="YWTD domain"/>
    <property type="match status" value="1"/>
</dbReference>
<feature type="signal peptide" evidence="2">
    <location>
        <begin position="1"/>
        <end position="20"/>
    </location>
</feature>
<sequence>MLKHTVLAVAIMAAVTNAEAAKEKNITLAPLGTYETGIFDDGAAEIVAHDPATQRLFVINAGENAVDVLDIADPTNPTKLFDIDVSAALPESGGVNSVAVRDGLVAIAVENDDKQANGWAAFYNTDGEFLSAVGAGALPDAITFSPNGRYAVIANEGEPSSDYQVDPEGSITVVDLSGGPLAASVAQATFTAFNDQPLPAGLRAARPFGATLAQDLEPEFSAVSHDSKTAWVSLQENSGIAVVDLASATVTAILGLGLKNHSIPGYGLDASNEDDAINITQWPVHGAFMPDSIASFRVKGKSYLLTANEGDGREYIFDIEEDNEEDEAYCEDLIDQAGTFNDGEADDDECIVYLDEIRVKDVDLDPAAFPNADWLQEDENLGRIKVVGTEGDTDGDGDYDHLVSYGARSISIWSTDGELVWDSGDTIEQVTALADADNFNSTNDENDTFDDRSDDKGPEPETAIVGKAFGRDYAFVGLERVGGIMIFDVSMPEDARYVDYINTRDFNAENDEEEETLEGVDAGDLGPEGLAFIKAEDSPTGTPLLVVGFEISGTTTIFEVLKD</sequence>
<feature type="domain" description="Choice-of-anchor I" evidence="3">
    <location>
        <begin position="41"/>
        <end position="330"/>
    </location>
</feature>
<evidence type="ECO:0000313" key="5">
    <source>
        <dbReference type="Proteomes" id="UP000325372"/>
    </source>
</evidence>
<feature type="domain" description="Choice-of-anchor I" evidence="3">
    <location>
        <begin position="339"/>
        <end position="560"/>
    </location>
</feature>
<dbReference type="InterPro" id="IPR015943">
    <property type="entry name" value="WD40/YVTN_repeat-like_dom_sf"/>
</dbReference>
<keyword evidence="5" id="KW-1185">Reference proteome</keyword>
<keyword evidence="2" id="KW-0732">Signal</keyword>
<evidence type="ECO:0000256" key="1">
    <source>
        <dbReference type="SAM" id="MobiDB-lite"/>
    </source>
</evidence>
<organism evidence="4 5">
    <name type="scientific">Marinihelvus fidelis</name>
    <dbReference type="NCBI Taxonomy" id="2613842"/>
    <lineage>
        <taxon>Bacteria</taxon>
        <taxon>Pseudomonadati</taxon>
        <taxon>Pseudomonadota</taxon>
        <taxon>Gammaproteobacteria</taxon>
        <taxon>Chromatiales</taxon>
        <taxon>Wenzhouxiangellaceae</taxon>
        <taxon>Marinihelvus</taxon>
    </lineage>
</organism>
<comment type="caution">
    <text evidence="4">The sequence shown here is derived from an EMBL/GenBank/DDBJ whole genome shotgun (WGS) entry which is preliminary data.</text>
</comment>
<feature type="region of interest" description="Disordered" evidence="1">
    <location>
        <begin position="435"/>
        <end position="461"/>
    </location>
</feature>